<gene>
    <name evidence="7" type="primary">Napsa</name>
    <name evidence="7" type="ORF">AK812_SmicGene5322</name>
</gene>
<feature type="transmembrane region" description="Helical" evidence="5">
    <location>
        <begin position="254"/>
        <end position="273"/>
    </location>
</feature>
<evidence type="ECO:0000313" key="7">
    <source>
        <dbReference type="EMBL" id="OLQ10903.1"/>
    </source>
</evidence>
<feature type="transmembrane region" description="Helical" evidence="5">
    <location>
        <begin position="150"/>
        <end position="168"/>
    </location>
</feature>
<dbReference type="Pfam" id="PF00026">
    <property type="entry name" value="Asp"/>
    <property type="match status" value="1"/>
</dbReference>
<evidence type="ECO:0000256" key="1">
    <source>
        <dbReference type="ARBA" id="ARBA00007447"/>
    </source>
</evidence>
<name>A0A1Q9ETZ7_SYMMI</name>
<dbReference type="Proteomes" id="UP000186817">
    <property type="component" value="Unassembled WGS sequence"/>
</dbReference>
<organism evidence="7 8">
    <name type="scientific">Symbiodinium microadriaticum</name>
    <name type="common">Dinoflagellate</name>
    <name type="synonym">Zooxanthella microadriatica</name>
    <dbReference type="NCBI Taxonomy" id="2951"/>
    <lineage>
        <taxon>Eukaryota</taxon>
        <taxon>Sar</taxon>
        <taxon>Alveolata</taxon>
        <taxon>Dinophyceae</taxon>
        <taxon>Suessiales</taxon>
        <taxon>Symbiodiniaceae</taxon>
        <taxon>Symbiodinium</taxon>
    </lineage>
</organism>
<dbReference type="InterPro" id="IPR021109">
    <property type="entry name" value="Peptidase_aspartic_dom_sf"/>
</dbReference>
<evidence type="ECO:0000256" key="3">
    <source>
        <dbReference type="ARBA" id="ARBA00022750"/>
    </source>
</evidence>
<dbReference type="InterPro" id="IPR001461">
    <property type="entry name" value="Aspartic_peptidase_A1"/>
</dbReference>
<keyword evidence="5" id="KW-1133">Transmembrane helix</keyword>
<dbReference type="InterPro" id="IPR033121">
    <property type="entry name" value="PEPTIDASE_A1"/>
</dbReference>
<dbReference type="PANTHER" id="PTHR47966:SF51">
    <property type="entry name" value="BETA-SITE APP-CLEAVING ENZYME, ISOFORM A-RELATED"/>
    <property type="match status" value="1"/>
</dbReference>
<evidence type="ECO:0000256" key="4">
    <source>
        <dbReference type="ARBA" id="ARBA00022801"/>
    </source>
</evidence>
<keyword evidence="5" id="KW-0472">Membrane</keyword>
<accession>A0A1Q9ETZ7</accession>
<dbReference type="PANTHER" id="PTHR47966">
    <property type="entry name" value="BETA-SITE APP-CLEAVING ENZYME, ISOFORM A-RELATED"/>
    <property type="match status" value="1"/>
</dbReference>
<dbReference type="EMBL" id="LSRX01000069">
    <property type="protein sequence ID" value="OLQ10903.1"/>
    <property type="molecule type" value="Genomic_DNA"/>
</dbReference>
<comment type="similarity">
    <text evidence="1">Belongs to the peptidase A1 family.</text>
</comment>
<keyword evidence="2" id="KW-0645">Protease</keyword>
<sequence>MLRRIRLAPISQIAWALMQVDTEANDVKLTFAICARRRHEGCSCRCSRAAAMPSSLVDPVSWDIAADLPMGRFLTLTFLLTFLGTNVISWNIALLVSTGVTVVTAGLTIAVEGLHWEPQTAGYALHVASFQLFLCIFLVSACIQKPMRYLTTWCVLLHIIYFGTFDISNPKLDSFVSWSHPASFVAACFVYIGFFLVSNFYGGGAPKDMIPAIAECPVLHSFCIGWNHISPVLCHLIDGYLNGSNFHRIYGQGGVLWLLVVGVGIFYTVGQVYEWLMPNSVETYLAPKVWYLRSRRLAQRLGLRDLAALRNRKATIFCLGEDFAFSLAVKVPALLVIRPPWGSCLQPNASVLSFWSPRTLEEQRPGARPRDSVLEFLLSVAEAKLGRPVADFAKSLRLAVLAVWIFWCWEVHGRPGKDQLCQAFNLLPASGFDDGVSLLSVVLQNRSKKVQLPPTEGTEGAGPILIPLTRLRGNATGASWRNSSYVGELFLGRPQLQRLTVTFDTASGQVILPSSRCRSLACLEHQRYAPRASTSSREINADGSQVRVPAGARTIRRDAITVGVTSIDHGSGRAYGDLIYDRLCFGGVARKAQCASLGFVGVTNMSDAPFRDMLQDGLVGLGLAQLAANPIFHVLSRTCTQSRACAV</sequence>
<reference evidence="7 8" key="1">
    <citation type="submission" date="2016-02" db="EMBL/GenBank/DDBJ databases">
        <title>Genome analysis of coral dinoflagellate symbionts highlights evolutionary adaptations to a symbiotic lifestyle.</title>
        <authorList>
            <person name="Aranda M."/>
            <person name="Li Y."/>
            <person name="Liew Y.J."/>
            <person name="Baumgarten S."/>
            <person name="Simakov O."/>
            <person name="Wilson M."/>
            <person name="Piel J."/>
            <person name="Ashoor H."/>
            <person name="Bougouffa S."/>
            <person name="Bajic V.B."/>
            <person name="Ryu T."/>
            <person name="Ravasi T."/>
            <person name="Bayer T."/>
            <person name="Micklem G."/>
            <person name="Kim H."/>
            <person name="Bhak J."/>
            <person name="Lajeunesse T.C."/>
            <person name="Voolstra C.R."/>
        </authorList>
    </citation>
    <scope>NUCLEOTIDE SEQUENCE [LARGE SCALE GENOMIC DNA]</scope>
    <source>
        <strain evidence="7 8">CCMP2467</strain>
    </source>
</reference>
<dbReference type="Gene3D" id="2.40.70.10">
    <property type="entry name" value="Acid Proteases"/>
    <property type="match status" value="1"/>
</dbReference>
<dbReference type="OrthoDB" id="437174at2759"/>
<feature type="domain" description="Peptidase A1" evidence="6">
    <location>
        <begin position="485"/>
        <end position="647"/>
    </location>
</feature>
<evidence type="ECO:0000256" key="5">
    <source>
        <dbReference type="SAM" id="Phobius"/>
    </source>
</evidence>
<keyword evidence="8" id="KW-1185">Reference proteome</keyword>
<evidence type="ECO:0000259" key="6">
    <source>
        <dbReference type="PROSITE" id="PS51767"/>
    </source>
</evidence>
<feature type="transmembrane region" description="Helical" evidence="5">
    <location>
        <begin position="78"/>
        <end position="111"/>
    </location>
</feature>
<feature type="transmembrane region" description="Helical" evidence="5">
    <location>
        <begin position="180"/>
        <end position="201"/>
    </location>
</feature>
<proteinExistence type="inferred from homology"/>
<protein>
    <submittedName>
        <fullName evidence="7">Napsin-A</fullName>
    </submittedName>
</protein>
<dbReference type="GO" id="GO:0004190">
    <property type="term" value="F:aspartic-type endopeptidase activity"/>
    <property type="evidence" value="ECO:0007669"/>
    <property type="project" value="UniProtKB-KW"/>
</dbReference>
<feature type="transmembrane region" description="Helical" evidence="5">
    <location>
        <begin position="123"/>
        <end position="143"/>
    </location>
</feature>
<dbReference type="SUPFAM" id="SSF50630">
    <property type="entry name" value="Acid proteases"/>
    <property type="match status" value="1"/>
</dbReference>
<evidence type="ECO:0000313" key="8">
    <source>
        <dbReference type="Proteomes" id="UP000186817"/>
    </source>
</evidence>
<keyword evidence="5" id="KW-0812">Transmembrane</keyword>
<dbReference type="AlphaFoldDB" id="A0A1Q9ETZ7"/>
<keyword evidence="4" id="KW-0378">Hydrolase</keyword>
<dbReference type="PROSITE" id="PS51767">
    <property type="entry name" value="PEPTIDASE_A1"/>
    <property type="match status" value="1"/>
</dbReference>
<dbReference type="GO" id="GO:0006508">
    <property type="term" value="P:proteolysis"/>
    <property type="evidence" value="ECO:0007669"/>
    <property type="project" value="UniProtKB-KW"/>
</dbReference>
<evidence type="ECO:0000256" key="2">
    <source>
        <dbReference type="ARBA" id="ARBA00022670"/>
    </source>
</evidence>
<comment type="caution">
    <text evidence="7">The sequence shown here is derived from an EMBL/GenBank/DDBJ whole genome shotgun (WGS) entry which is preliminary data.</text>
</comment>
<keyword evidence="3" id="KW-0064">Aspartyl protease</keyword>